<organism evidence="1 2">
    <name type="scientific">Racocetra persica</name>
    <dbReference type="NCBI Taxonomy" id="160502"/>
    <lineage>
        <taxon>Eukaryota</taxon>
        <taxon>Fungi</taxon>
        <taxon>Fungi incertae sedis</taxon>
        <taxon>Mucoromycota</taxon>
        <taxon>Glomeromycotina</taxon>
        <taxon>Glomeromycetes</taxon>
        <taxon>Diversisporales</taxon>
        <taxon>Gigasporaceae</taxon>
        <taxon>Racocetra</taxon>
    </lineage>
</organism>
<protein>
    <submittedName>
        <fullName evidence="1">22301_t:CDS:1</fullName>
    </submittedName>
</protein>
<gene>
    <name evidence="1" type="ORF">RPERSI_LOCUS11278</name>
</gene>
<proteinExistence type="predicted"/>
<evidence type="ECO:0000313" key="2">
    <source>
        <dbReference type="Proteomes" id="UP000789920"/>
    </source>
</evidence>
<evidence type="ECO:0000313" key="1">
    <source>
        <dbReference type="EMBL" id="CAG8720767.1"/>
    </source>
</evidence>
<name>A0ACA9PWN9_9GLOM</name>
<feature type="non-terminal residue" evidence="1">
    <location>
        <position position="1"/>
    </location>
</feature>
<reference evidence="1" key="1">
    <citation type="submission" date="2021-06" db="EMBL/GenBank/DDBJ databases">
        <authorList>
            <person name="Kallberg Y."/>
            <person name="Tangrot J."/>
            <person name="Rosling A."/>
        </authorList>
    </citation>
    <scope>NUCLEOTIDE SEQUENCE</scope>
    <source>
        <strain evidence="1">MA461A</strain>
    </source>
</reference>
<dbReference type="EMBL" id="CAJVQC010023083">
    <property type="protein sequence ID" value="CAG8720767.1"/>
    <property type="molecule type" value="Genomic_DNA"/>
</dbReference>
<keyword evidence="2" id="KW-1185">Reference proteome</keyword>
<dbReference type="Proteomes" id="UP000789920">
    <property type="component" value="Unassembled WGS sequence"/>
</dbReference>
<sequence length="39" mass="4231">TEGKNAVSDINSSGSLSSPKDKFVINMTGEIYSFVDVHR</sequence>
<accession>A0ACA9PWN9</accession>
<comment type="caution">
    <text evidence="1">The sequence shown here is derived from an EMBL/GenBank/DDBJ whole genome shotgun (WGS) entry which is preliminary data.</text>
</comment>